<dbReference type="EMBL" id="MWDB01000025">
    <property type="protein sequence ID" value="OQB41032.1"/>
    <property type="molecule type" value="Genomic_DNA"/>
</dbReference>
<dbReference type="Proteomes" id="UP000485621">
    <property type="component" value="Unassembled WGS sequence"/>
</dbReference>
<gene>
    <name evidence="1" type="ORF">BWY04_01061</name>
</gene>
<sequence length="219" mass="25002">MPTKIIKIEDHYGKECLRDSFTMKNRKDNGRPAGFVEIYETNNETEIKKLLGKHNLVVYQGREQIGQRLLGIKNPNIPQEVNEFVCWFGLGSGGVTESNPFDPISPTNQDLDLNEPVMINETDPLCGDFQVDGYYKHPFDSVETEQDHENDEKYLIWKIIVTVDVDDANDNIISEAGLYTASNSSGGYDGNFHLYARVTFPALVKTSLRSFIFVWYLFF</sequence>
<dbReference type="AlphaFoldDB" id="A0A1V5ZLV3"/>
<evidence type="ECO:0000313" key="1">
    <source>
        <dbReference type="EMBL" id="OQB41032.1"/>
    </source>
</evidence>
<protein>
    <submittedName>
        <fullName evidence="1">Uncharacterized protein</fullName>
    </submittedName>
</protein>
<name>A0A1V5ZLV3_9BACT</name>
<comment type="caution">
    <text evidence="1">The sequence shown here is derived from an EMBL/GenBank/DDBJ whole genome shotgun (WGS) entry which is preliminary data.</text>
</comment>
<accession>A0A1V5ZLV3</accession>
<reference evidence="1" key="1">
    <citation type="submission" date="2017-02" db="EMBL/GenBank/DDBJ databases">
        <title>Delving into the versatile metabolic prowess of the omnipresent phylum Bacteroidetes.</title>
        <authorList>
            <person name="Nobu M.K."/>
            <person name="Mei R."/>
            <person name="Narihiro T."/>
            <person name="Kuroda K."/>
            <person name="Liu W.-T."/>
        </authorList>
    </citation>
    <scope>NUCLEOTIDE SEQUENCE</scope>
    <source>
        <strain evidence="1">ADurb.Bin160</strain>
    </source>
</reference>
<organism evidence="1">
    <name type="scientific">candidate division CPR1 bacterium ADurb.Bin160</name>
    <dbReference type="NCBI Taxonomy" id="1852826"/>
    <lineage>
        <taxon>Bacteria</taxon>
        <taxon>candidate division CPR1</taxon>
    </lineage>
</organism>
<proteinExistence type="predicted"/>